<dbReference type="STRING" id="946122.A0A0C2X4A9"/>
<dbReference type="HOGENOM" id="CLU_066708_0_0_1"/>
<accession>A0A0C2X4A9</accession>
<protein>
    <recommendedName>
        <fullName evidence="1">Hemerythrin-like domain-containing protein</fullName>
    </recommendedName>
</protein>
<evidence type="ECO:0000313" key="2">
    <source>
        <dbReference type="EMBL" id="KIL69072.1"/>
    </source>
</evidence>
<reference evidence="2 3" key="1">
    <citation type="submission" date="2014-04" db="EMBL/GenBank/DDBJ databases">
        <title>Evolutionary Origins and Diversification of the Mycorrhizal Mutualists.</title>
        <authorList>
            <consortium name="DOE Joint Genome Institute"/>
            <consortium name="Mycorrhizal Genomics Consortium"/>
            <person name="Kohler A."/>
            <person name="Kuo A."/>
            <person name="Nagy L.G."/>
            <person name="Floudas D."/>
            <person name="Copeland A."/>
            <person name="Barry K.W."/>
            <person name="Cichocki N."/>
            <person name="Veneault-Fourrey C."/>
            <person name="LaButti K."/>
            <person name="Lindquist E.A."/>
            <person name="Lipzen A."/>
            <person name="Lundell T."/>
            <person name="Morin E."/>
            <person name="Murat C."/>
            <person name="Riley R."/>
            <person name="Ohm R."/>
            <person name="Sun H."/>
            <person name="Tunlid A."/>
            <person name="Henrissat B."/>
            <person name="Grigoriev I.V."/>
            <person name="Hibbett D.S."/>
            <person name="Martin F."/>
        </authorList>
    </citation>
    <scope>NUCLEOTIDE SEQUENCE [LARGE SCALE GENOMIC DNA]</scope>
    <source>
        <strain evidence="2 3">Koide BX008</strain>
    </source>
</reference>
<dbReference type="InParanoid" id="A0A0C2X4A9"/>
<dbReference type="InterPro" id="IPR012312">
    <property type="entry name" value="Hemerythrin-like"/>
</dbReference>
<dbReference type="PANTHER" id="PTHR38048">
    <property type="entry name" value="EXPRESSED PROTEIN"/>
    <property type="match status" value="1"/>
</dbReference>
<sequence>MTPSSSKPCESRRFPENCELYPVHGRHMAAVHNNILRGINAIAKHAATVEGDKIKPFLVFALTVFSTFHHHHHLEETFSFPKYEEKLGKGTFTVNYEQHEKFVPQVEQLVHYLKEVQEGKKEYDGKHIVDTIESFSDAMIQHLNEEIATLDAGRMRAAFTAQELKDIDAEFMKIILATTDYYTNLPVVLVCQDPDTAWFPPLPYLIKLATRWWFYRRYKESWEFGPVDLYGNPRE</sequence>
<keyword evidence="3" id="KW-1185">Reference proteome</keyword>
<dbReference type="EMBL" id="KN818226">
    <property type="protein sequence ID" value="KIL69072.1"/>
    <property type="molecule type" value="Genomic_DNA"/>
</dbReference>
<dbReference type="OrthoDB" id="58416at2759"/>
<name>A0A0C2X4A9_AMAMK</name>
<proteinExistence type="predicted"/>
<dbReference type="InterPro" id="IPR053206">
    <property type="entry name" value="Dimeric_xanthone_biosynth"/>
</dbReference>
<dbReference type="PANTHER" id="PTHR38048:SF2">
    <property type="entry name" value="HEMERYTHRIN-LIKE DOMAIN-CONTAINING PROTEIN"/>
    <property type="match status" value="1"/>
</dbReference>
<dbReference type="Proteomes" id="UP000054549">
    <property type="component" value="Unassembled WGS sequence"/>
</dbReference>
<evidence type="ECO:0000313" key="3">
    <source>
        <dbReference type="Proteomes" id="UP000054549"/>
    </source>
</evidence>
<evidence type="ECO:0000259" key="1">
    <source>
        <dbReference type="Pfam" id="PF01814"/>
    </source>
</evidence>
<gene>
    <name evidence="2" type="ORF">M378DRAFT_157305</name>
</gene>
<dbReference type="Pfam" id="PF01814">
    <property type="entry name" value="Hemerythrin"/>
    <property type="match status" value="1"/>
</dbReference>
<organism evidence="2 3">
    <name type="scientific">Amanita muscaria (strain Koide BX008)</name>
    <dbReference type="NCBI Taxonomy" id="946122"/>
    <lineage>
        <taxon>Eukaryota</taxon>
        <taxon>Fungi</taxon>
        <taxon>Dikarya</taxon>
        <taxon>Basidiomycota</taxon>
        <taxon>Agaricomycotina</taxon>
        <taxon>Agaricomycetes</taxon>
        <taxon>Agaricomycetidae</taxon>
        <taxon>Agaricales</taxon>
        <taxon>Pluteineae</taxon>
        <taxon>Amanitaceae</taxon>
        <taxon>Amanita</taxon>
    </lineage>
</organism>
<feature type="domain" description="Hemerythrin-like" evidence="1">
    <location>
        <begin position="27"/>
        <end position="146"/>
    </location>
</feature>
<dbReference type="CDD" id="cd12108">
    <property type="entry name" value="Hr-like"/>
    <property type="match status" value="1"/>
</dbReference>
<dbReference type="Gene3D" id="1.20.120.520">
    <property type="entry name" value="nmb1532 protein domain like"/>
    <property type="match status" value="1"/>
</dbReference>
<dbReference type="AlphaFoldDB" id="A0A0C2X4A9"/>